<organism evidence="1 2">
    <name type="scientific">Eumeta variegata</name>
    <name type="common">Bagworm moth</name>
    <name type="synonym">Eumeta japonica</name>
    <dbReference type="NCBI Taxonomy" id="151549"/>
    <lineage>
        <taxon>Eukaryota</taxon>
        <taxon>Metazoa</taxon>
        <taxon>Ecdysozoa</taxon>
        <taxon>Arthropoda</taxon>
        <taxon>Hexapoda</taxon>
        <taxon>Insecta</taxon>
        <taxon>Pterygota</taxon>
        <taxon>Neoptera</taxon>
        <taxon>Endopterygota</taxon>
        <taxon>Lepidoptera</taxon>
        <taxon>Glossata</taxon>
        <taxon>Ditrysia</taxon>
        <taxon>Tineoidea</taxon>
        <taxon>Psychidae</taxon>
        <taxon>Oiketicinae</taxon>
        <taxon>Eumeta</taxon>
    </lineage>
</organism>
<keyword evidence="2" id="KW-1185">Reference proteome</keyword>
<protein>
    <submittedName>
        <fullName evidence="1">Uncharacterized protein</fullName>
    </submittedName>
</protein>
<dbReference type="EMBL" id="BGZK01000642">
    <property type="protein sequence ID" value="GBP54264.1"/>
    <property type="molecule type" value="Genomic_DNA"/>
</dbReference>
<dbReference type="AlphaFoldDB" id="A0A4C1WW22"/>
<name>A0A4C1WW22_EUMVA</name>
<accession>A0A4C1WW22</accession>
<gene>
    <name evidence="1" type="ORF">EVAR_36480_1</name>
</gene>
<comment type="caution">
    <text evidence="1">The sequence shown here is derived from an EMBL/GenBank/DDBJ whole genome shotgun (WGS) entry which is preliminary data.</text>
</comment>
<proteinExistence type="predicted"/>
<evidence type="ECO:0000313" key="1">
    <source>
        <dbReference type="EMBL" id="GBP54264.1"/>
    </source>
</evidence>
<evidence type="ECO:0000313" key="2">
    <source>
        <dbReference type="Proteomes" id="UP000299102"/>
    </source>
</evidence>
<dbReference type="Proteomes" id="UP000299102">
    <property type="component" value="Unassembled WGS sequence"/>
</dbReference>
<sequence length="200" mass="23310">MTHCLLHSTNEKSPKRIDKKAIEAMWMQRETCKKIYSPIRRHINLDERDGRNWTGSVDLSFSGCGSREGPWTGRRFLGQRCGAGCRGALELFARTALWVFNTVGEKPWCYVNEDDSRFGNDSEMISRFRFRQRELNGRRWCRPCSGNRVLAAIVVDIPLYCNEVVRDSRLKRTRRDVRRFGTCSARCAFPLPRSREVHYA</sequence>
<reference evidence="1 2" key="1">
    <citation type="journal article" date="2019" name="Commun. Biol.">
        <title>The bagworm genome reveals a unique fibroin gene that provides high tensile strength.</title>
        <authorList>
            <person name="Kono N."/>
            <person name="Nakamura H."/>
            <person name="Ohtoshi R."/>
            <person name="Tomita M."/>
            <person name="Numata K."/>
            <person name="Arakawa K."/>
        </authorList>
    </citation>
    <scope>NUCLEOTIDE SEQUENCE [LARGE SCALE GENOMIC DNA]</scope>
</reference>